<comment type="caution">
    <text evidence="3">The sequence shown here is derived from an EMBL/GenBank/DDBJ whole genome shotgun (WGS) entry which is preliminary data.</text>
</comment>
<evidence type="ECO:0008006" key="5">
    <source>
        <dbReference type="Google" id="ProtNLM"/>
    </source>
</evidence>
<organism evidence="3 4">
    <name type="scientific">Hymenobacter ginsengisoli</name>
    <dbReference type="NCBI Taxonomy" id="1051626"/>
    <lineage>
        <taxon>Bacteria</taxon>
        <taxon>Pseudomonadati</taxon>
        <taxon>Bacteroidota</taxon>
        <taxon>Cytophagia</taxon>
        <taxon>Cytophagales</taxon>
        <taxon>Hymenobacteraceae</taxon>
        <taxon>Hymenobacter</taxon>
    </lineage>
</organism>
<protein>
    <recommendedName>
        <fullName evidence="5">Outer membrane protein beta-barrel domain-containing protein</fullName>
    </recommendedName>
</protein>
<sequence>MNKTYVLAAGCLALILAGAGRAQAQAPGPAPAPVGPTLEVAPPQAMPSDEQSYRRETIFGLNFNTQGGLIGGVNVRVSRTLDERWLRFWSLEGVSFKNPKEENVSNPYTGGSYKRFKANYAFALRPSIGIQRILFRKAADAGVQVNGLLSAGPTIGLLMPYYISYDYTAYKNNAFGPSDMIVDEAYDPTAHPEHANENFIYDRAPLFSGVSQTKIVPGVHLRGGLSFEYGRYRDAVAGAEVGFLLEAYTKRLLMLNPPAPADPNSLNRQFFPSVYLTLYIGHRS</sequence>
<evidence type="ECO:0000313" key="3">
    <source>
        <dbReference type="EMBL" id="GAA4502544.1"/>
    </source>
</evidence>
<accession>A0ABP8QHF2</accession>
<dbReference type="Proteomes" id="UP001501243">
    <property type="component" value="Unassembled WGS sequence"/>
</dbReference>
<evidence type="ECO:0000256" key="1">
    <source>
        <dbReference type="SAM" id="MobiDB-lite"/>
    </source>
</evidence>
<evidence type="ECO:0000313" key="4">
    <source>
        <dbReference type="Proteomes" id="UP001501243"/>
    </source>
</evidence>
<name>A0ABP8QHF2_9BACT</name>
<feature type="signal peptide" evidence="2">
    <location>
        <begin position="1"/>
        <end position="24"/>
    </location>
</feature>
<evidence type="ECO:0000256" key="2">
    <source>
        <dbReference type="SAM" id="SignalP"/>
    </source>
</evidence>
<feature type="chain" id="PRO_5045868781" description="Outer membrane protein beta-barrel domain-containing protein" evidence="2">
    <location>
        <begin position="25"/>
        <end position="284"/>
    </location>
</feature>
<reference evidence="4" key="1">
    <citation type="journal article" date="2019" name="Int. J. Syst. Evol. Microbiol.">
        <title>The Global Catalogue of Microorganisms (GCM) 10K type strain sequencing project: providing services to taxonomists for standard genome sequencing and annotation.</title>
        <authorList>
            <consortium name="The Broad Institute Genomics Platform"/>
            <consortium name="The Broad Institute Genome Sequencing Center for Infectious Disease"/>
            <person name="Wu L."/>
            <person name="Ma J."/>
        </authorList>
    </citation>
    <scope>NUCLEOTIDE SEQUENCE [LARGE SCALE GENOMIC DNA]</scope>
    <source>
        <strain evidence="4">JCM 17841</strain>
    </source>
</reference>
<keyword evidence="4" id="KW-1185">Reference proteome</keyword>
<feature type="region of interest" description="Disordered" evidence="1">
    <location>
        <begin position="25"/>
        <end position="46"/>
    </location>
</feature>
<dbReference type="RefSeq" id="WP_208130000.1">
    <property type="nucleotide sequence ID" value="NZ_BAABGQ010000006.1"/>
</dbReference>
<gene>
    <name evidence="3" type="ORF">GCM10023172_26040</name>
</gene>
<proteinExistence type="predicted"/>
<dbReference type="EMBL" id="BAABGQ010000006">
    <property type="protein sequence ID" value="GAA4502544.1"/>
    <property type="molecule type" value="Genomic_DNA"/>
</dbReference>
<keyword evidence="2" id="KW-0732">Signal</keyword>